<organism evidence="2 3">
    <name type="scientific">Periplaneta americana</name>
    <name type="common">American cockroach</name>
    <name type="synonym">Blatta americana</name>
    <dbReference type="NCBI Taxonomy" id="6978"/>
    <lineage>
        <taxon>Eukaryota</taxon>
        <taxon>Metazoa</taxon>
        <taxon>Ecdysozoa</taxon>
        <taxon>Arthropoda</taxon>
        <taxon>Hexapoda</taxon>
        <taxon>Insecta</taxon>
        <taxon>Pterygota</taxon>
        <taxon>Neoptera</taxon>
        <taxon>Polyneoptera</taxon>
        <taxon>Dictyoptera</taxon>
        <taxon>Blattodea</taxon>
        <taxon>Blattoidea</taxon>
        <taxon>Blattidae</taxon>
        <taxon>Blattinae</taxon>
        <taxon>Periplaneta</taxon>
    </lineage>
</organism>
<accession>A0ABQ8TY82</accession>
<proteinExistence type="predicted"/>
<feature type="compositionally biased region" description="Basic and acidic residues" evidence="1">
    <location>
        <begin position="237"/>
        <end position="246"/>
    </location>
</feature>
<reference evidence="2 3" key="1">
    <citation type="journal article" date="2022" name="Allergy">
        <title>Genome assembly and annotation of Periplaneta americana reveal a comprehensive cockroach allergen profile.</title>
        <authorList>
            <person name="Wang L."/>
            <person name="Xiong Q."/>
            <person name="Saelim N."/>
            <person name="Wang L."/>
            <person name="Nong W."/>
            <person name="Wan A.T."/>
            <person name="Shi M."/>
            <person name="Liu X."/>
            <person name="Cao Q."/>
            <person name="Hui J.H.L."/>
            <person name="Sookrung N."/>
            <person name="Leung T.F."/>
            <person name="Tungtrongchitr A."/>
            <person name="Tsui S.K.W."/>
        </authorList>
    </citation>
    <scope>NUCLEOTIDE SEQUENCE [LARGE SCALE GENOMIC DNA]</scope>
    <source>
        <strain evidence="2">PWHHKU_190912</strain>
    </source>
</reference>
<feature type="region of interest" description="Disordered" evidence="1">
    <location>
        <begin position="233"/>
        <end position="261"/>
    </location>
</feature>
<evidence type="ECO:0000256" key="1">
    <source>
        <dbReference type="SAM" id="MobiDB-lite"/>
    </source>
</evidence>
<name>A0ABQ8TY82_PERAM</name>
<gene>
    <name evidence="2" type="ORF">ANN_03102</name>
</gene>
<evidence type="ECO:0000313" key="3">
    <source>
        <dbReference type="Proteomes" id="UP001148838"/>
    </source>
</evidence>
<comment type="caution">
    <text evidence="2">The sequence shown here is derived from an EMBL/GenBank/DDBJ whole genome shotgun (WGS) entry which is preliminary data.</text>
</comment>
<dbReference type="EMBL" id="JAJSOF020000001">
    <property type="protein sequence ID" value="KAJ4451633.1"/>
    <property type="molecule type" value="Genomic_DNA"/>
</dbReference>
<evidence type="ECO:0000313" key="2">
    <source>
        <dbReference type="EMBL" id="KAJ4451633.1"/>
    </source>
</evidence>
<sequence>MYRLVIQREAAKSYRTVQGTSRNRLFVIYSPTHCMVTYSIAHRIFIVEIFILKKKSYERPFRWRYECFGIFNTKLRLNRELWISFPTNALMKGKIYISFQLHSSINLFIRSLLTKAYHDETERPTALLPVTCPDRDSNPSHLLLRPDALNITPQHRKLPSICSYWVEGKPRKNLNQVTCPDRDSNPDHLVSRKDALTITPQEYCVCPQNMPQFDSEGIPNQAPETNKAIILNGPTSRNREDFRSGERGGQAIAPPLPIHRSGNLRSKYRRAVRQKCAGAPSCKKCMC</sequence>
<keyword evidence="3" id="KW-1185">Reference proteome</keyword>
<dbReference type="Proteomes" id="UP001148838">
    <property type="component" value="Unassembled WGS sequence"/>
</dbReference>
<protein>
    <submittedName>
        <fullName evidence="2">Uncharacterized protein</fullName>
    </submittedName>
</protein>